<protein>
    <submittedName>
        <fullName evidence="1">Uncharacterized protein</fullName>
    </submittedName>
</protein>
<dbReference type="KEGG" id="ppm:PPSC2_28670"/>
<reference evidence="1 2" key="1">
    <citation type="journal article" date="2011" name="J. Bacteriol.">
        <title>Complete genome sequence of Paenibacillus polymyxa SC2, a strain of plant growth-promoting Rhizobacterium with broad-spectrum antimicrobial activity.</title>
        <authorList>
            <person name="Ma M."/>
            <person name="Wang C."/>
            <person name="Ding Y."/>
            <person name="Li L."/>
            <person name="Shen D."/>
            <person name="Jiang X."/>
            <person name="Guan D."/>
            <person name="Cao F."/>
            <person name="Chen H."/>
            <person name="Feng R."/>
            <person name="Wang X."/>
            <person name="Ge Y."/>
            <person name="Yao L."/>
            <person name="Bing X."/>
            <person name="Yang X."/>
            <person name="Li J."/>
            <person name="Du B."/>
        </authorList>
    </citation>
    <scope>NUCLEOTIDE SEQUENCE [LARGE SCALE GENOMIC DNA]</scope>
    <source>
        <strain evidence="1 2">SC2</strain>
        <plasmid evidence="2">pSC2</plasmid>
    </source>
</reference>
<dbReference type="AlphaFoldDB" id="A0A0D5ZCX1"/>
<dbReference type="OrthoDB" id="2990944at2"/>
<gene>
    <name evidence="1" type="ORF">PPSC2_28670</name>
</gene>
<evidence type="ECO:0000313" key="1">
    <source>
        <dbReference type="EMBL" id="AKA44401.1"/>
    </source>
</evidence>
<proteinExistence type="predicted"/>
<geneLocation type="plasmid" evidence="1 2">
    <name>pSC2</name>
</geneLocation>
<dbReference type="EMBL" id="CP002214">
    <property type="protein sequence ID" value="AKA44401.1"/>
    <property type="molecule type" value="Genomic_DNA"/>
</dbReference>
<dbReference type="RefSeq" id="WP_043886238.1">
    <property type="nucleotide sequence ID" value="NC_014628.2"/>
</dbReference>
<evidence type="ECO:0000313" key="2">
    <source>
        <dbReference type="Proteomes" id="UP000006868"/>
    </source>
</evidence>
<organism evidence="1 2">
    <name type="scientific">Paenibacillus polymyxa (strain SC2)</name>
    <name type="common">Bacillus polymyxa</name>
    <dbReference type="NCBI Taxonomy" id="886882"/>
    <lineage>
        <taxon>Bacteria</taxon>
        <taxon>Bacillati</taxon>
        <taxon>Bacillota</taxon>
        <taxon>Bacilli</taxon>
        <taxon>Bacillales</taxon>
        <taxon>Paenibacillaceae</taxon>
        <taxon>Paenibacillus</taxon>
    </lineage>
</organism>
<keyword evidence="1" id="KW-0614">Plasmid</keyword>
<name>A0A0D5ZCX1_PAEPS</name>
<dbReference type="Proteomes" id="UP000006868">
    <property type="component" value="Plasmid pSC2"/>
</dbReference>
<accession>A0A0D5ZCX1</accession>
<dbReference type="PATRIC" id="fig|886882.15.peg.6084"/>
<dbReference type="HOGENOM" id="CLU_2736283_0_0_9"/>
<sequence>MKKDVTNRGFSVIHFTDSRGVKCSLQKSSLATEDAIWLGVDYASTTHMHLTKEQASEIIKVLQVFVETGDL</sequence>